<evidence type="ECO:0008006" key="5">
    <source>
        <dbReference type="Google" id="ProtNLM"/>
    </source>
</evidence>
<proteinExistence type="predicted"/>
<dbReference type="KEGG" id="peh:Spb1_20520"/>
<dbReference type="RefSeq" id="WP_145298985.1">
    <property type="nucleotide sequence ID" value="NZ_CP036299.1"/>
</dbReference>
<feature type="chain" id="PRO_5022003758" description="Secreted protein" evidence="2">
    <location>
        <begin position="27"/>
        <end position="144"/>
    </location>
</feature>
<name>A0A518GNK7_9PLAN</name>
<feature type="signal peptide" evidence="2">
    <location>
        <begin position="1"/>
        <end position="26"/>
    </location>
</feature>
<dbReference type="Proteomes" id="UP000315349">
    <property type="component" value="Chromosome"/>
</dbReference>
<protein>
    <recommendedName>
        <fullName evidence="5">Secreted protein</fullName>
    </recommendedName>
</protein>
<feature type="region of interest" description="Disordered" evidence="1">
    <location>
        <begin position="32"/>
        <end position="76"/>
    </location>
</feature>
<gene>
    <name evidence="3" type="ORF">Spb1_20520</name>
</gene>
<evidence type="ECO:0000313" key="3">
    <source>
        <dbReference type="EMBL" id="QDV30124.1"/>
    </source>
</evidence>
<feature type="compositionally biased region" description="Basic residues" evidence="1">
    <location>
        <begin position="38"/>
        <end position="59"/>
    </location>
</feature>
<organism evidence="3 4">
    <name type="scientific">Planctopirus ephydatiae</name>
    <dbReference type="NCBI Taxonomy" id="2528019"/>
    <lineage>
        <taxon>Bacteria</taxon>
        <taxon>Pseudomonadati</taxon>
        <taxon>Planctomycetota</taxon>
        <taxon>Planctomycetia</taxon>
        <taxon>Planctomycetales</taxon>
        <taxon>Planctomycetaceae</taxon>
        <taxon>Planctopirus</taxon>
    </lineage>
</organism>
<accession>A0A518GNK7</accession>
<dbReference type="AlphaFoldDB" id="A0A518GNK7"/>
<keyword evidence="2" id="KW-0732">Signal</keyword>
<evidence type="ECO:0000256" key="1">
    <source>
        <dbReference type="SAM" id="MobiDB-lite"/>
    </source>
</evidence>
<keyword evidence="4" id="KW-1185">Reference proteome</keyword>
<reference evidence="3 4" key="1">
    <citation type="submission" date="2019-02" db="EMBL/GenBank/DDBJ databases">
        <title>Deep-cultivation of Planctomycetes and their phenomic and genomic characterization uncovers novel biology.</title>
        <authorList>
            <person name="Wiegand S."/>
            <person name="Jogler M."/>
            <person name="Boedeker C."/>
            <person name="Pinto D."/>
            <person name="Vollmers J."/>
            <person name="Rivas-Marin E."/>
            <person name="Kohn T."/>
            <person name="Peeters S.H."/>
            <person name="Heuer A."/>
            <person name="Rast P."/>
            <person name="Oberbeckmann S."/>
            <person name="Bunk B."/>
            <person name="Jeske O."/>
            <person name="Meyerdierks A."/>
            <person name="Storesund J.E."/>
            <person name="Kallscheuer N."/>
            <person name="Luecker S."/>
            <person name="Lage O.M."/>
            <person name="Pohl T."/>
            <person name="Merkel B.J."/>
            <person name="Hornburger P."/>
            <person name="Mueller R.-W."/>
            <person name="Bruemmer F."/>
            <person name="Labrenz M."/>
            <person name="Spormann A.M."/>
            <person name="Op den Camp H."/>
            <person name="Overmann J."/>
            <person name="Amann R."/>
            <person name="Jetten M.S.M."/>
            <person name="Mascher T."/>
            <person name="Medema M.H."/>
            <person name="Devos D.P."/>
            <person name="Kaster A.-K."/>
            <person name="Ovreas L."/>
            <person name="Rohde M."/>
            <person name="Galperin M.Y."/>
            <person name="Jogler C."/>
        </authorList>
    </citation>
    <scope>NUCLEOTIDE SEQUENCE [LARGE SCALE GENOMIC DNA]</scope>
    <source>
        <strain evidence="3 4">Spb1</strain>
    </source>
</reference>
<sequence length="144" mass="15670" precursor="true">MLQRLLVLLVTCGLLVQGMAFPHVHAAGDLDTPSGHTARPHIHTAHSHHGHSHEHGHGHHSPENSTTTPESAPSHDDSAIYVGDLISLHVQRSVEILPPVSSGFLVEYRVFLGPSLMMARPFTDRPPDPGDGCPLYLRLLSLRV</sequence>
<evidence type="ECO:0000313" key="4">
    <source>
        <dbReference type="Proteomes" id="UP000315349"/>
    </source>
</evidence>
<dbReference type="EMBL" id="CP036299">
    <property type="protein sequence ID" value="QDV30124.1"/>
    <property type="molecule type" value="Genomic_DNA"/>
</dbReference>
<evidence type="ECO:0000256" key="2">
    <source>
        <dbReference type="SAM" id="SignalP"/>
    </source>
</evidence>